<evidence type="ECO:0000313" key="4">
    <source>
        <dbReference type="Proteomes" id="UP000650511"/>
    </source>
</evidence>
<comment type="caution">
    <text evidence="3">The sequence shown here is derived from an EMBL/GenBank/DDBJ whole genome shotgun (WGS) entry which is preliminary data.</text>
</comment>
<feature type="region of interest" description="Disordered" evidence="1">
    <location>
        <begin position="81"/>
        <end position="104"/>
    </location>
</feature>
<accession>A0A8J3AER4</accession>
<dbReference type="SMART" id="SM00530">
    <property type="entry name" value="HTH_XRE"/>
    <property type="match status" value="1"/>
</dbReference>
<dbReference type="CDD" id="cd00093">
    <property type="entry name" value="HTH_XRE"/>
    <property type="match status" value="1"/>
</dbReference>
<dbReference type="Pfam" id="PF13560">
    <property type="entry name" value="HTH_31"/>
    <property type="match status" value="1"/>
</dbReference>
<sequence length="202" mass="22194">MQPVPHDPHRLRIALGRRLRHVRRQQQLSLAEVEARSQGRWKAVSLSAYERGERDVNLPRLAGLATFYGVPLTALLDDLTGSRSNGPDHADAPTDRTPAAGGARRAPRLHLYALDVRDAPADVDTAVLLATTRFASDLRWRRRDHNGVVLTVRRDDLRTVAVSIGREPQQFVAALVASGVVDPTSTTGPDGFPRTPVDGPRR</sequence>
<reference evidence="3" key="1">
    <citation type="journal article" date="2014" name="Int. J. Syst. Evol. Microbiol.">
        <title>Complete genome sequence of Corynebacterium casei LMG S-19264T (=DSM 44701T), isolated from a smear-ripened cheese.</title>
        <authorList>
            <consortium name="US DOE Joint Genome Institute (JGI-PGF)"/>
            <person name="Walter F."/>
            <person name="Albersmeier A."/>
            <person name="Kalinowski J."/>
            <person name="Ruckert C."/>
        </authorList>
    </citation>
    <scope>NUCLEOTIDE SEQUENCE</scope>
    <source>
        <strain evidence="3">CGMCC 1.14988</strain>
    </source>
</reference>
<dbReference type="InterPro" id="IPR001387">
    <property type="entry name" value="Cro/C1-type_HTH"/>
</dbReference>
<evidence type="ECO:0000313" key="3">
    <source>
        <dbReference type="EMBL" id="GGI05915.1"/>
    </source>
</evidence>
<reference evidence="3" key="2">
    <citation type="submission" date="2020-09" db="EMBL/GenBank/DDBJ databases">
        <authorList>
            <person name="Sun Q."/>
            <person name="Zhou Y."/>
        </authorList>
    </citation>
    <scope>NUCLEOTIDE SEQUENCE</scope>
    <source>
        <strain evidence="3">CGMCC 1.14988</strain>
    </source>
</reference>
<dbReference type="SUPFAM" id="SSF47413">
    <property type="entry name" value="lambda repressor-like DNA-binding domains"/>
    <property type="match status" value="1"/>
</dbReference>
<keyword evidence="4" id="KW-1185">Reference proteome</keyword>
<evidence type="ECO:0000256" key="1">
    <source>
        <dbReference type="SAM" id="MobiDB-lite"/>
    </source>
</evidence>
<feature type="domain" description="HTH cro/C1-type" evidence="2">
    <location>
        <begin position="19"/>
        <end position="75"/>
    </location>
</feature>
<dbReference type="AlphaFoldDB" id="A0A8J3AER4"/>
<dbReference type="Gene3D" id="1.10.260.40">
    <property type="entry name" value="lambda repressor-like DNA-binding domains"/>
    <property type="match status" value="1"/>
</dbReference>
<dbReference type="PROSITE" id="PS50943">
    <property type="entry name" value="HTH_CROC1"/>
    <property type="match status" value="1"/>
</dbReference>
<gene>
    <name evidence="3" type="ORF">GCM10011354_16490</name>
</gene>
<dbReference type="InterPro" id="IPR010982">
    <property type="entry name" value="Lambda_DNA-bd_dom_sf"/>
</dbReference>
<dbReference type="RefSeq" id="WP_165403814.1">
    <property type="nucleotide sequence ID" value="NZ_BMHA01000005.1"/>
</dbReference>
<dbReference type="EMBL" id="BMHA01000005">
    <property type="protein sequence ID" value="GGI05915.1"/>
    <property type="molecule type" value="Genomic_DNA"/>
</dbReference>
<organism evidence="3 4">
    <name type="scientific">Egicoccus halophilus</name>
    <dbReference type="NCBI Taxonomy" id="1670830"/>
    <lineage>
        <taxon>Bacteria</taxon>
        <taxon>Bacillati</taxon>
        <taxon>Actinomycetota</taxon>
        <taxon>Nitriliruptoria</taxon>
        <taxon>Egicoccales</taxon>
        <taxon>Egicoccaceae</taxon>
        <taxon>Egicoccus</taxon>
    </lineage>
</organism>
<feature type="region of interest" description="Disordered" evidence="1">
    <location>
        <begin position="182"/>
        <end position="202"/>
    </location>
</feature>
<protein>
    <submittedName>
        <fullName evidence="3">Transcriptional regulator</fullName>
    </submittedName>
</protein>
<dbReference type="Pfam" id="PF21179">
    <property type="entry name" value="BldD-like_C"/>
    <property type="match status" value="1"/>
</dbReference>
<dbReference type="GO" id="GO:0003677">
    <property type="term" value="F:DNA binding"/>
    <property type="evidence" value="ECO:0007669"/>
    <property type="project" value="InterPro"/>
</dbReference>
<dbReference type="Proteomes" id="UP000650511">
    <property type="component" value="Unassembled WGS sequence"/>
</dbReference>
<name>A0A8J3AER4_9ACTN</name>
<dbReference type="Gene3D" id="1.10.10.1930">
    <property type="match status" value="1"/>
</dbReference>
<proteinExistence type="predicted"/>
<dbReference type="GO" id="GO:0045892">
    <property type="term" value="P:negative regulation of DNA-templated transcription"/>
    <property type="evidence" value="ECO:0007669"/>
    <property type="project" value="InterPro"/>
</dbReference>
<dbReference type="InterPro" id="IPR037664">
    <property type="entry name" value="BldD_C"/>
</dbReference>
<dbReference type="InterPro" id="IPR038099">
    <property type="entry name" value="BldD-like_C_sf"/>
</dbReference>
<evidence type="ECO:0000259" key="2">
    <source>
        <dbReference type="PROSITE" id="PS50943"/>
    </source>
</evidence>